<evidence type="ECO:0000313" key="4">
    <source>
        <dbReference type="Proteomes" id="UP001152747"/>
    </source>
</evidence>
<organism evidence="3 4">
    <name type="scientific">Caenorhabditis angaria</name>
    <dbReference type="NCBI Taxonomy" id="860376"/>
    <lineage>
        <taxon>Eukaryota</taxon>
        <taxon>Metazoa</taxon>
        <taxon>Ecdysozoa</taxon>
        <taxon>Nematoda</taxon>
        <taxon>Chromadorea</taxon>
        <taxon>Rhabditida</taxon>
        <taxon>Rhabditina</taxon>
        <taxon>Rhabditomorpha</taxon>
        <taxon>Rhabditoidea</taxon>
        <taxon>Rhabditidae</taxon>
        <taxon>Peloderinae</taxon>
        <taxon>Caenorhabditis</taxon>
    </lineage>
</organism>
<dbReference type="GO" id="GO:0042175">
    <property type="term" value="C:nuclear outer membrane-endoplasmic reticulum membrane network"/>
    <property type="evidence" value="ECO:0007669"/>
    <property type="project" value="TreeGrafter"/>
</dbReference>
<feature type="coiled-coil region" evidence="1">
    <location>
        <begin position="25"/>
        <end position="101"/>
    </location>
</feature>
<feature type="region of interest" description="Disordered" evidence="2">
    <location>
        <begin position="1"/>
        <end position="25"/>
    </location>
</feature>
<dbReference type="AlphaFoldDB" id="A0A9P1N9H2"/>
<dbReference type="EMBL" id="CANHGI010000006">
    <property type="protein sequence ID" value="CAI5454675.1"/>
    <property type="molecule type" value="Genomic_DNA"/>
</dbReference>
<comment type="caution">
    <text evidence="3">The sequence shown here is derived from an EMBL/GenBank/DDBJ whole genome shotgun (WGS) entry which is preliminary data.</text>
</comment>
<evidence type="ECO:0000256" key="2">
    <source>
        <dbReference type="SAM" id="MobiDB-lite"/>
    </source>
</evidence>
<dbReference type="GO" id="GO:0008298">
    <property type="term" value="P:intracellular mRNA localization"/>
    <property type="evidence" value="ECO:0007669"/>
    <property type="project" value="TreeGrafter"/>
</dbReference>
<dbReference type="Proteomes" id="UP001152747">
    <property type="component" value="Unassembled WGS sequence"/>
</dbReference>
<evidence type="ECO:0000256" key="1">
    <source>
        <dbReference type="SAM" id="Coils"/>
    </source>
</evidence>
<keyword evidence="1" id="KW-0175">Coiled coil</keyword>
<dbReference type="GO" id="GO:0003729">
    <property type="term" value="F:mRNA binding"/>
    <property type="evidence" value="ECO:0007669"/>
    <property type="project" value="TreeGrafter"/>
</dbReference>
<dbReference type="GO" id="GO:1990904">
    <property type="term" value="C:ribonucleoprotein complex"/>
    <property type="evidence" value="ECO:0007669"/>
    <property type="project" value="TreeGrafter"/>
</dbReference>
<reference evidence="3" key="1">
    <citation type="submission" date="2022-11" db="EMBL/GenBank/DDBJ databases">
        <authorList>
            <person name="Kikuchi T."/>
        </authorList>
    </citation>
    <scope>NUCLEOTIDE SEQUENCE</scope>
    <source>
        <strain evidence="3">PS1010</strain>
    </source>
</reference>
<feature type="coiled-coil region" evidence="1">
    <location>
        <begin position="151"/>
        <end position="202"/>
    </location>
</feature>
<protein>
    <submittedName>
        <fullName evidence="3">Uncharacterized protein</fullName>
    </submittedName>
</protein>
<feature type="compositionally biased region" description="Basic and acidic residues" evidence="2">
    <location>
        <begin position="282"/>
        <end position="293"/>
    </location>
</feature>
<name>A0A9P1N9H2_9PELO</name>
<proteinExistence type="predicted"/>
<sequence length="427" mass="50231">MHVDPQLARIEEEEIERDGTHPPDRQLFESELEHYHRKINAIREQIQQKSTWCSQLNQKRAEFQEANQKNSKEFNESKIAYEDVKKQIEAKKKQQLDLENDCRIRNKAKLMEVLAGHEKRYNSANMTARNESILISEIDGLKRNLIKLEKLETLKAELSALEFERNEHREKKEKCWRKFNELKSIKIERKEKEREIEFDKVELERVCADRRKLIEDYNNNRDNYKQWLTNSNHSSVPSTFPIAKKTKAILVDEELEPFYEIKRDCTRLLNYLENLKTSTQLEDSKAETSNEKMDTDDDSADELPPHLVKNRCEKSCPVRRNLKKSTQPISHNIDIYKLFGAIEVSVPQHYSDVPDAIQAVKEKLEFYKNQTIHEFDWADEMKLDLLSISRTTSEFDSACFDDSVSDFGSISSSRRVSSRQSVQSPIL</sequence>
<feature type="region of interest" description="Disordered" evidence="2">
    <location>
        <begin position="280"/>
        <end position="305"/>
    </location>
</feature>
<dbReference type="InterPro" id="IPR039604">
    <property type="entry name" value="Bfr1"/>
</dbReference>
<dbReference type="OrthoDB" id="5820935at2759"/>
<gene>
    <name evidence="3" type="ORF">CAMP_LOCUS17312</name>
</gene>
<dbReference type="PANTHER" id="PTHR31027">
    <property type="entry name" value="NUCLEAR SEGREGATION PROTEIN BFR1"/>
    <property type="match status" value="1"/>
</dbReference>
<evidence type="ECO:0000313" key="3">
    <source>
        <dbReference type="EMBL" id="CAI5454675.1"/>
    </source>
</evidence>
<keyword evidence="4" id="KW-1185">Reference proteome</keyword>
<dbReference type="GO" id="GO:0005783">
    <property type="term" value="C:endoplasmic reticulum"/>
    <property type="evidence" value="ECO:0007669"/>
    <property type="project" value="TreeGrafter"/>
</dbReference>
<dbReference type="PANTHER" id="PTHR31027:SF2">
    <property type="entry name" value="LEBERCILIN DOMAIN-CONTAINING PROTEIN"/>
    <property type="match status" value="1"/>
</dbReference>
<accession>A0A9P1N9H2</accession>